<reference evidence="5 6" key="1">
    <citation type="journal article" date="2010" name="Science">
        <title>Genomic comparison of the ants Camponotus floridanus and Harpegnathos saltator.</title>
        <authorList>
            <person name="Bonasio R."/>
            <person name="Zhang G."/>
            <person name="Ye C."/>
            <person name="Mutti N.S."/>
            <person name="Fang X."/>
            <person name="Qin N."/>
            <person name="Donahue G."/>
            <person name="Yang P."/>
            <person name="Li Q."/>
            <person name="Li C."/>
            <person name="Zhang P."/>
            <person name="Huang Z."/>
            <person name="Berger S.L."/>
            <person name="Reinberg D."/>
            <person name="Wang J."/>
            <person name="Liebig J."/>
        </authorList>
    </citation>
    <scope>NUCLEOTIDE SEQUENCE [LARGE SCALE GENOMIC DNA]</scope>
    <source>
        <strain evidence="6">C129</strain>
    </source>
</reference>
<dbReference type="PANTHER" id="PTHR48043">
    <property type="entry name" value="EG:EG0003.4 PROTEIN-RELATED"/>
    <property type="match status" value="1"/>
</dbReference>
<dbReference type="Proteomes" id="UP000000311">
    <property type="component" value="Unassembled WGS sequence"/>
</dbReference>
<evidence type="ECO:0008006" key="7">
    <source>
        <dbReference type="Google" id="ProtNLM"/>
    </source>
</evidence>
<feature type="signal peptide" evidence="4">
    <location>
        <begin position="1"/>
        <end position="19"/>
    </location>
</feature>
<dbReference type="Pfam" id="PF00201">
    <property type="entry name" value="UDPGT"/>
    <property type="match status" value="1"/>
</dbReference>
<dbReference type="Gene3D" id="3.40.50.2000">
    <property type="entry name" value="Glycogen Phosphorylase B"/>
    <property type="match status" value="1"/>
</dbReference>
<organism evidence="6">
    <name type="scientific">Camponotus floridanus</name>
    <name type="common">Florida carpenter ant</name>
    <dbReference type="NCBI Taxonomy" id="104421"/>
    <lineage>
        <taxon>Eukaryota</taxon>
        <taxon>Metazoa</taxon>
        <taxon>Ecdysozoa</taxon>
        <taxon>Arthropoda</taxon>
        <taxon>Hexapoda</taxon>
        <taxon>Insecta</taxon>
        <taxon>Pterygota</taxon>
        <taxon>Neoptera</taxon>
        <taxon>Endopterygota</taxon>
        <taxon>Hymenoptera</taxon>
        <taxon>Apocrita</taxon>
        <taxon>Aculeata</taxon>
        <taxon>Formicoidea</taxon>
        <taxon>Formicidae</taxon>
        <taxon>Formicinae</taxon>
        <taxon>Camponotus</taxon>
    </lineage>
</organism>
<evidence type="ECO:0000256" key="4">
    <source>
        <dbReference type="SAM" id="SignalP"/>
    </source>
</evidence>
<comment type="similarity">
    <text evidence="1">Belongs to the UDP-glycosyltransferase family.</text>
</comment>
<evidence type="ECO:0000256" key="1">
    <source>
        <dbReference type="ARBA" id="ARBA00009995"/>
    </source>
</evidence>
<dbReference type="SUPFAM" id="SSF53756">
    <property type="entry name" value="UDP-Glycosyltransferase/glycogen phosphorylase"/>
    <property type="match status" value="1"/>
</dbReference>
<protein>
    <recommendedName>
        <fullName evidence="7">Ecdysteroid UDP-glucosyltransferase</fullName>
    </recommendedName>
</protein>
<gene>
    <name evidence="5" type="ORF">EAG_10458</name>
</gene>
<feature type="chain" id="PRO_5003156843" description="Ecdysteroid UDP-glucosyltransferase" evidence="4">
    <location>
        <begin position="20"/>
        <end position="234"/>
    </location>
</feature>
<dbReference type="InParanoid" id="E2ADX2"/>
<evidence type="ECO:0000256" key="2">
    <source>
        <dbReference type="ARBA" id="ARBA00022676"/>
    </source>
</evidence>
<name>E2ADX2_CAMFO</name>
<dbReference type="InterPro" id="IPR050271">
    <property type="entry name" value="UDP-glycosyltransferase"/>
</dbReference>
<dbReference type="EMBL" id="GL438820">
    <property type="protein sequence ID" value="EFN68484.1"/>
    <property type="molecule type" value="Genomic_DNA"/>
</dbReference>
<dbReference type="InterPro" id="IPR002213">
    <property type="entry name" value="UDP_glucos_trans"/>
</dbReference>
<dbReference type="AlphaFoldDB" id="E2ADX2"/>
<evidence type="ECO:0000256" key="3">
    <source>
        <dbReference type="ARBA" id="ARBA00022679"/>
    </source>
</evidence>
<proteinExistence type="inferred from homology"/>
<sequence length="234" mass="26847">MKLLLILHAILICNQIVDGHRILGIFPSNSRNYWIMQEELMKGLVKRGYQVDVVTHFPQKNPIPNYTDINLAGSIREVCQLMDHPKIHELIKKLPQNSPFDIVITEMYIVPCYLAFGRHLNVSIVVMVASVFHLLNKVVIEVGGVHIKDDDPLPPEVQKWLDESKNGCIYFTFGSMVRIETFPKEIIEQFYASFEKITSVRVQMKVAKKENLLPGLSKNVMMQSRFPQISVLSK</sequence>
<evidence type="ECO:0000313" key="5">
    <source>
        <dbReference type="EMBL" id="EFN68484.1"/>
    </source>
</evidence>
<dbReference type="GO" id="GO:0008194">
    <property type="term" value="F:UDP-glycosyltransferase activity"/>
    <property type="evidence" value="ECO:0007669"/>
    <property type="project" value="InterPro"/>
</dbReference>
<keyword evidence="2" id="KW-0328">Glycosyltransferase</keyword>
<accession>E2ADX2</accession>
<keyword evidence="4" id="KW-0732">Signal</keyword>
<dbReference type="OrthoDB" id="5835829at2759"/>
<keyword evidence="3" id="KW-0808">Transferase</keyword>
<evidence type="ECO:0000313" key="6">
    <source>
        <dbReference type="Proteomes" id="UP000000311"/>
    </source>
</evidence>
<dbReference type="PANTHER" id="PTHR48043:SF145">
    <property type="entry name" value="FI06409P-RELATED"/>
    <property type="match status" value="1"/>
</dbReference>
<keyword evidence="6" id="KW-1185">Reference proteome</keyword>